<sequence length="75" mass="8378">MLLDFDRTVNGIASQPFWLFWTTQDGKTRSHAPDTSPGGGTERVLSSIAWTHRPMTSGPFADFTWQHAQAPLHLP</sequence>
<comment type="caution">
    <text evidence="1">The sequence shown here is derived from an EMBL/GenBank/DDBJ whole genome shotgun (WGS) entry which is preliminary data.</text>
</comment>
<protein>
    <submittedName>
        <fullName evidence="1">Uncharacterized protein</fullName>
    </submittedName>
</protein>
<evidence type="ECO:0000313" key="1">
    <source>
        <dbReference type="EMBL" id="MBE1560339.1"/>
    </source>
</evidence>
<dbReference type="RefSeq" id="WP_192775429.1">
    <property type="nucleotide sequence ID" value="NZ_BAAASY010000038.1"/>
</dbReference>
<evidence type="ECO:0000313" key="2">
    <source>
        <dbReference type="Proteomes" id="UP000661607"/>
    </source>
</evidence>
<name>A0ABR9KEC6_9ACTN</name>
<reference evidence="1 2" key="1">
    <citation type="submission" date="2020-10" db="EMBL/GenBank/DDBJ databases">
        <title>Sequencing the genomes of 1000 actinobacteria strains.</title>
        <authorList>
            <person name="Klenk H.-P."/>
        </authorList>
    </citation>
    <scope>NUCLEOTIDE SEQUENCE [LARGE SCALE GENOMIC DNA]</scope>
    <source>
        <strain evidence="1 2">DSM 43748</strain>
    </source>
</reference>
<dbReference type="EMBL" id="JADBEF010000001">
    <property type="protein sequence ID" value="MBE1560339.1"/>
    <property type="molecule type" value="Genomic_DNA"/>
</dbReference>
<organism evidence="1 2">
    <name type="scientific">Nonomuraea africana</name>
    <dbReference type="NCBI Taxonomy" id="46171"/>
    <lineage>
        <taxon>Bacteria</taxon>
        <taxon>Bacillati</taxon>
        <taxon>Actinomycetota</taxon>
        <taxon>Actinomycetes</taxon>
        <taxon>Streptosporangiales</taxon>
        <taxon>Streptosporangiaceae</taxon>
        <taxon>Nonomuraea</taxon>
    </lineage>
</organism>
<accession>A0ABR9KEC6</accession>
<proteinExistence type="predicted"/>
<dbReference type="Proteomes" id="UP000661607">
    <property type="component" value="Unassembled WGS sequence"/>
</dbReference>
<gene>
    <name evidence="1" type="ORF">H4W81_003118</name>
</gene>
<keyword evidence="2" id="KW-1185">Reference proteome</keyword>